<dbReference type="PANTHER" id="PTHR35936">
    <property type="entry name" value="MEMBRANE-BOUND LYTIC MUREIN TRANSGLYCOSYLASE F"/>
    <property type="match status" value="1"/>
</dbReference>
<dbReference type="CDD" id="cd13530">
    <property type="entry name" value="PBP2_peptides_like"/>
    <property type="match status" value="1"/>
</dbReference>
<accession>A0A1T4K4R7</accession>
<dbReference type="SUPFAM" id="SSF53850">
    <property type="entry name" value="Periplasmic binding protein-like II"/>
    <property type="match status" value="1"/>
</dbReference>
<name>A0A1T4K4R7_9HYPH</name>
<dbReference type="PANTHER" id="PTHR35936:SF17">
    <property type="entry name" value="ARGININE-BINDING EXTRACELLULAR PROTEIN ARTP"/>
    <property type="match status" value="1"/>
</dbReference>
<gene>
    <name evidence="4" type="ORF">SAMN02745126_00705</name>
</gene>
<organism evidence="4 5">
    <name type="scientific">Enhydrobacter aerosaccus</name>
    <dbReference type="NCBI Taxonomy" id="225324"/>
    <lineage>
        <taxon>Bacteria</taxon>
        <taxon>Pseudomonadati</taxon>
        <taxon>Pseudomonadota</taxon>
        <taxon>Alphaproteobacteria</taxon>
        <taxon>Hyphomicrobiales</taxon>
        <taxon>Enhydrobacter</taxon>
    </lineage>
</organism>
<protein>
    <submittedName>
        <fullName evidence="4">Polar amino acid transport system substrate-binding protein</fullName>
    </submittedName>
</protein>
<dbReference type="EMBL" id="FUWJ01000001">
    <property type="protein sequence ID" value="SJZ37317.1"/>
    <property type="molecule type" value="Genomic_DNA"/>
</dbReference>
<dbReference type="Pfam" id="PF00497">
    <property type="entry name" value="SBP_bac_3"/>
    <property type="match status" value="1"/>
</dbReference>
<evidence type="ECO:0000256" key="1">
    <source>
        <dbReference type="ARBA" id="ARBA00022729"/>
    </source>
</evidence>
<sequence length="267" mass="28995">MTPGHPSRRWAAKMVGSIALSPLAFLSACASKADRGPTLSPGTLRIGTYFVNPPFEYVSDGQRIGFEVDLMNEIARRLSLSTVFVDTQWETILQEMQAGKYDCIVGGITITPQRRQLLAWSTPYMTTTLSLVVNERRAARLQSLADFKHASVGVQAATTDEDIAKVMLARGEIGSIKVYPFARIADAMVDLAAGRIDAVMKVYPVAAWLARQTPGLHIAAQVPDDPQPLGIGVSRNNPTLLAAIDKALAEMQTDGAYVRLARKWGVP</sequence>
<reference evidence="5" key="1">
    <citation type="submission" date="2017-02" db="EMBL/GenBank/DDBJ databases">
        <authorList>
            <person name="Varghese N."/>
            <person name="Submissions S."/>
        </authorList>
    </citation>
    <scope>NUCLEOTIDE SEQUENCE [LARGE SCALE GENOMIC DNA]</scope>
    <source>
        <strain evidence="5">ATCC 27094</strain>
    </source>
</reference>
<dbReference type="Gene3D" id="3.40.190.10">
    <property type="entry name" value="Periplasmic binding protein-like II"/>
    <property type="match status" value="2"/>
</dbReference>
<dbReference type="SMART" id="SM00062">
    <property type="entry name" value="PBPb"/>
    <property type="match status" value="1"/>
</dbReference>
<keyword evidence="1 2" id="KW-0732">Signal</keyword>
<feature type="chain" id="PRO_5013341034" evidence="2">
    <location>
        <begin position="33"/>
        <end position="267"/>
    </location>
</feature>
<evidence type="ECO:0000256" key="2">
    <source>
        <dbReference type="SAM" id="SignalP"/>
    </source>
</evidence>
<feature type="domain" description="Solute-binding protein family 3/N-terminal" evidence="3">
    <location>
        <begin position="43"/>
        <end position="267"/>
    </location>
</feature>
<dbReference type="RefSeq" id="WP_085932409.1">
    <property type="nucleotide sequence ID" value="NZ_FUWJ01000001.1"/>
</dbReference>
<dbReference type="AlphaFoldDB" id="A0A1T4K4R7"/>
<feature type="signal peptide" evidence="2">
    <location>
        <begin position="1"/>
        <end position="32"/>
    </location>
</feature>
<dbReference type="STRING" id="225324.SAMN02745126_00705"/>
<dbReference type="OrthoDB" id="9807134at2"/>
<evidence type="ECO:0000313" key="5">
    <source>
        <dbReference type="Proteomes" id="UP000190092"/>
    </source>
</evidence>
<evidence type="ECO:0000313" key="4">
    <source>
        <dbReference type="EMBL" id="SJZ37317.1"/>
    </source>
</evidence>
<evidence type="ECO:0000259" key="3">
    <source>
        <dbReference type="SMART" id="SM00062"/>
    </source>
</evidence>
<dbReference type="InterPro" id="IPR001638">
    <property type="entry name" value="Solute-binding_3/MltF_N"/>
</dbReference>
<proteinExistence type="predicted"/>
<dbReference type="Proteomes" id="UP000190092">
    <property type="component" value="Unassembled WGS sequence"/>
</dbReference>
<keyword evidence="5" id="KW-1185">Reference proteome</keyword>